<proteinExistence type="predicted"/>
<dbReference type="HOGENOM" id="CLU_3189849_0_0_7"/>
<dbReference type="AlphaFoldDB" id="E0UQF7"/>
<evidence type="ECO:0000313" key="1">
    <source>
        <dbReference type="EMBL" id="ADN08759.1"/>
    </source>
</evidence>
<dbReference type="KEGG" id="sua:Saut_0710"/>
<dbReference type="EMBL" id="CP002205">
    <property type="protein sequence ID" value="ADN08759.1"/>
    <property type="molecule type" value="Genomic_DNA"/>
</dbReference>
<keyword evidence="2" id="KW-1185">Reference proteome</keyword>
<sequence length="46" mass="5398">MCKDYHESETFVFIDETGNSVCTISGRELDLYDMIKNCDNLVEQKY</sequence>
<name>E0UQF7_SULAO</name>
<dbReference type="Proteomes" id="UP000007803">
    <property type="component" value="Chromosome"/>
</dbReference>
<accession>E0UQF7</accession>
<protein>
    <submittedName>
        <fullName evidence="1">Uncharacterized protein</fullName>
    </submittedName>
</protein>
<evidence type="ECO:0000313" key="2">
    <source>
        <dbReference type="Proteomes" id="UP000007803"/>
    </source>
</evidence>
<reference evidence="2" key="1">
    <citation type="journal article" date="2010" name="Stand. Genomic Sci.">
        <title>Complete genome sequence of Sulfurimonas autotrophica type strain (OK10).</title>
        <authorList>
            <person name="Sikorski J."/>
            <person name="Munk C."/>
            <person name="Lapidus A."/>
            <person name="Djao O."/>
            <person name="Lucas S."/>
            <person name="Glavina Del Rio T."/>
            <person name="Nolan M."/>
            <person name="Tice H."/>
            <person name="Han C."/>
            <person name="Cheng J."/>
            <person name="Tapia R."/>
            <person name="Goodwin L."/>
            <person name="Pitluck S."/>
            <person name="Liolios K."/>
            <person name="Ivanova N."/>
            <person name="Mavromatis K."/>
            <person name="Mikhailova N."/>
            <person name="Pati A."/>
            <person name="Sims D."/>
            <person name="Meincke L."/>
            <person name="Brettin T."/>
            <person name="Detter J."/>
            <person name="Chen A."/>
            <person name="Palaniappan K."/>
            <person name="Land M."/>
            <person name="Hauser L."/>
            <person name="Chang Y."/>
            <person name="Jeffries C."/>
            <person name="Rohde M."/>
            <person name="Lang E."/>
            <person name="Spring S."/>
            <person name="Goker M."/>
            <person name="Woyke T."/>
            <person name="Bristow J."/>
            <person name="Eisen J."/>
            <person name="Markowitz V."/>
            <person name="Hugenholtz P."/>
            <person name="Kyrpides N."/>
            <person name="Klenk H."/>
        </authorList>
    </citation>
    <scope>NUCLEOTIDE SEQUENCE [LARGE SCALE GENOMIC DNA]</scope>
    <source>
        <strain evidence="2">ATCC BAA-671 / DSM 16294 / JCM 11897 / OK10</strain>
    </source>
</reference>
<gene>
    <name evidence="1" type="ordered locus">Saut_0710</name>
</gene>
<organism evidence="1 2">
    <name type="scientific">Sulfurimonas autotrophica (strain ATCC BAA-671 / DSM 16294 / JCM 11897 / OK10)</name>
    <dbReference type="NCBI Taxonomy" id="563040"/>
    <lineage>
        <taxon>Bacteria</taxon>
        <taxon>Pseudomonadati</taxon>
        <taxon>Campylobacterota</taxon>
        <taxon>Epsilonproteobacteria</taxon>
        <taxon>Campylobacterales</taxon>
        <taxon>Sulfurimonadaceae</taxon>
        <taxon>Sulfurimonas</taxon>
    </lineage>
</organism>
<dbReference type="STRING" id="563040.Saut_0710"/>